<name>A0ABY5KS40_9CELL</name>
<reference evidence="1 2" key="1">
    <citation type="submission" date="2022-07" db="EMBL/GenBank/DDBJ databases">
        <title>Novel species in genus cellulomonas.</title>
        <authorList>
            <person name="Ye L."/>
        </authorList>
    </citation>
    <scope>NUCLEOTIDE SEQUENCE [LARGE SCALE GENOMIC DNA]</scope>
    <source>
        <strain evidence="2">zg-B89</strain>
    </source>
</reference>
<organism evidence="1 2">
    <name type="scientific">Cellulomonas xiejunii</name>
    <dbReference type="NCBI Taxonomy" id="2968083"/>
    <lineage>
        <taxon>Bacteria</taxon>
        <taxon>Bacillati</taxon>
        <taxon>Actinomycetota</taxon>
        <taxon>Actinomycetes</taxon>
        <taxon>Micrococcales</taxon>
        <taxon>Cellulomonadaceae</taxon>
        <taxon>Cellulomonas</taxon>
    </lineage>
</organism>
<gene>
    <name evidence="1" type="ORF">NP048_02090</name>
</gene>
<dbReference type="Proteomes" id="UP001316384">
    <property type="component" value="Chromosome"/>
</dbReference>
<accession>A0ABY5KS40</accession>
<protein>
    <submittedName>
        <fullName evidence="1">Uncharacterized protein</fullName>
    </submittedName>
</protein>
<dbReference type="RefSeq" id="WP_227577844.1">
    <property type="nucleotide sequence ID" value="NZ_CP101987.1"/>
</dbReference>
<evidence type="ECO:0000313" key="1">
    <source>
        <dbReference type="EMBL" id="UUI72281.1"/>
    </source>
</evidence>
<sequence length="69" mass="8035">MTSVERRLADSFWDLRDDAHDHPGRWQAVTAEALFQHLAECVEDAEERGGPIDWVGVADRMIAWRTRER</sequence>
<dbReference type="EMBL" id="CP101987">
    <property type="protein sequence ID" value="UUI72281.1"/>
    <property type="molecule type" value="Genomic_DNA"/>
</dbReference>
<keyword evidence="2" id="KW-1185">Reference proteome</keyword>
<proteinExistence type="predicted"/>
<evidence type="ECO:0000313" key="2">
    <source>
        <dbReference type="Proteomes" id="UP001316384"/>
    </source>
</evidence>